<keyword evidence="2" id="KW-0472">Membrane</keyword>
<feature type="region of interest" description="Disordered" evidence="1">
    <location>
        <begin position="384"/>
        <end position="403"/>
    </location>
</feature>
<feature type="transmembrane region" description="Helical" evidence="2">
    <location>
        <begin position="412"/>
        <end position="432"/>
    </location>
</feature>
<dbReference type="Gene3D" id="2.60.40.10">
    <property type="entry name" value="Immunoglobulins"/>
    <property type="match status" value="2"/>
</dbReference>
<keyword evidence="2" id="KW-1133">Transmembrane helix</keyword>
<feature type="compositionally biased region" description="Pro residues" evidence="1">
    <location>
        <begin position="386"/>
        <end position="400"/>
    </location>
</feature>
<evidence type="ECO:0000256" key="2">
    <source>
        <dbReference type="SAM" id="Phobius"/>
    </source>
</evidence>
<evidence type="ECO:0000256" key="1">
    <source>
        <dbReference type="SAM" id="MobiDB-lite"/>
    </source>
</evidence>
<reference evidence="3 4" key="1">
    <citation type="submission" date="2020-08" db="EMBL/GenBank/DDBJ databases">
        <title>Genomic Encyclopedia of Type Strains, Phase IV (KMG-IV): sequencing the most valuable type-strain genomes for metagenomic binning, comparative biology and taxonomic classification.</title>
        <authorList>
            <person name="Goeker M."/>
        </authorList>
    </citation>
    <scope>NUCLEOTIDE SEQUENCE [LARGE SCALE GENOMIC DNA]</scope>
    <source>
        <strain evidence="3 4">DSM 101791</strain>
    </source>
</reference>
<feature type="region of interest" description="Disordered" evidence="1">
    <location>
        <begin position="440"/>
        <end position="491"/>
    </location>
</feature>
<comment type="caution">
    <text evidence="3">The sequence shown here is derived from an EMBL/GenBank/DDBJ whole genome shotgun (WGS) entry which is preliminary data.</text>
</comment>
<organism evidence="3 4">
    <name type="scientific">Deinococcus budaensis</name>
    <dbReference type="NCBI Taxonomy" id="1665626"/>
    <lineage>
        <taxon>Bacteria</taxon>
        <taxon>Thermotogati</taxon>
        <taxon>Deinococcota</taxon>
        <taxon>Deinococci</taxon>
        <taxon>Deinococcales</taxon>
        <taxon>Deinococcaceae</taxon>
        <taxon>Deinococcus</taxon>
    </lineage>
</organism>
<dbReference type="RefSeq" id="WP_184029628.1">
    <property type="nucleotide sequence ID" value="NZ_JACHFN010000008.1"/>
</dbReference>
<gene>
    <name evidence="3" type="ORF">HNQ09_002466</name>
</gene>
<feature type="transmembrane region" description="Helical" evidence="2">
    <location>
        <begin position="336"/>
        <end position="356"/>
    </location>
</feature>
<dbReference type="Proteomes" id="UP000525389">
    <property type="component" value="Unassembled WGS sequence"/>
</dbReference>
<accession>A0A7W8LQM5</accession>
<protein>
    <recommendedName>
        <fullName evidence="5">DUF937 domain-containing protein</fullName>
    </recommendedName>
</protein>
<keyword evidence="2" id="KW-0812">Transmembrane</keyword>
<keyword evidence="4" id="KW-1185">Reference proteome</keyword>
<evidence type="ECO:0000313" key="4">
    <source>
        <dbReference type="Proteomes" id="UP000525389"/>
    </source>
</evidence>
<feature type="compositionally biased region" description="Low complexity" evidence="1">
    <location>
        <begin position="440"/>
        <end position="477"/>
    </location>
</feature>
<dbReference type="InterPro" id="IPR009282">
    <property type="entry name" value="DUF937"/>
</dbReference>
<dbReference type="EMBL" id="JACHFN010000008">
    <property type="protein sequence ID" value="MBB5235023.1"/>
    <property type="molecule type" value="Genomic_DNA"/>
</dbReference>
<dbReference type="NCBIfam" id="NF033510">
    <property type="entry name" value="Ca_tandemer"/>
    <property type="match status" value="1"/>
</dbReference>
<name>A0A7W8LQM5_9DEIO</name>
<sequence>MNLADLMNSSFGAADAARLGQAVGLEAADATRVLHAALPSQLAALAEHSRTAQGRDQIAQAVRNLPAFASAGDALSGPEGASTLESAGKLLAPALLGERASGLAAQVAGGLDTGRVERLLHLALPLLLSVLGQRGLRDGDVAALLPGPAGKGESAAPARVVLSASPAAVSAAPGTGTVPAAPDDAGPAGLLDSLRGPFGGAVAERLGTAAGFSGGAAVRATGAALPVLLAALARKGGSEAGAADLLARSQGAGAWISADGRLDASRLSDPAEVARLEGQGRPLLGTLFGNVDEVTGRLGSAIGGSGTSAGRLLALLAPLVLGLLGQRAAATGLKPAGLAGLLAGLPGGLAAILPAGMPGLGALLDRVGREPVAVATAAPQVRTVPAPRPAAPPAASPVPAAPREAPARRRGLAWWLLPLLLLLGLGGCWLLQSRPETAPAATGAADGATPAPNANGITVTTPASGASLPAAPLTLSGTAPAGETLTVSEGGEPLATVTVQQDGRWSAELPAPAPGPHTYTVSASGGANRDLTLDVAGAGARTPDGSGAADAAAPADEAGAGAVAGATGAFAIAEPAPNAQLPAGGFTLRGTGTPGQTVQLLEDGTSLGSLTINEDGTWSQDVPSPEAGEHTYSVQAGDGTELGRVTATVAAAAARTDSCRDDYTLSISDGQTVGQPFRFGGVGQGEGYRVTVKRGDRVVGTRSVPLDNTCGWSYQSRPGAGKLTYEVRPLGDAAAEPLSVVTLTVTN</sequence>
<proteinExistence type="predicted"/>
<dbReference type="AlphaFoldDB" id="A0A7W8LQM5"/>
<dbReference type="Pfam" id="PF06078">
    <property type="entry name" value="DUF937"/>
    <property type="match status" value="2"/>
</dbReference>
<evidence type="ECO:0000313" key="3">
    <source>
        <dbReference type="EMBL" id="MBB5235023.1"/>
    </source>
</evidence>
<evidence type="ECO:0008006" key="5">
    <source>
        <dbReference type="Google" id="ProtNLM"/>
    </source>
</evidence>
<dbReference type="InterPro" id="IPR013783">
    <property type="entry name" value="Ig-like_fold"/>
</dbReference>
<feature type="region of interest" description="Disordered" evidence="1">
    <location>
        <begin position="506"/>
        <end position="526"/>
    </location>
</feature>